<dbReference type="GO" id="GO:0008126">
    <property type="term" value="F:acetylesterase activity"/>
    <property type="evidence" value="ECO:0007669"/>
    <property type="project" value="TreeGrafter"/>
</dbReference>
<comment type="caution">
    <text evidence="4">The sequence shown here is derived from an EMBL/GenBank/DDBJ whole genome shotgun (WGS) entry which is preliminary data.</text>
</comment>
<dbReference type="InterPro" id="IPR000073">
    <property type="entry name" value="AB_hydrolase_1"/>
</dbReference>
<keyword evidence="5" id="KW-1185">Reference proteome</keyword>
<dbReference type="SUPFAM" id="SSF53474">
    <property type="entry name" value="alpha/beta-Hydrolases"/>
    <property type="match status" value="1"/>
</dbReference>
<feature type="active site" description="Charge relay system" evidence="2">
    <location>
        <position position="206"/>
    </location>
</feature>
<evidence type="ECO:0000313" key="4">
    <source>
        <dbReference type="EMBL" id="KAJ2863004.1"/>
    </source>
</evidence>
<evidence type="ECO:0000259" key="3">
    <source>
        <dbReference type="Pfam" id="PF00561"/>
    </source>
</evidence>
<comment type="similarity">
    <text evidence="1">Belongs to the AB hydrolase superfamily. AB hydrolase 4 family.</text>
</comment>
<dbReference type="PIRSF" id="PIRSF005211">
    <property type="entry name" value="Ab_hydro_YheT"/>
    <property type="match status" value="1"/>
</dbReference>
<gene>
    <name evidence="4" type="ORF">GGH94_003903</name>
</gene>
<sequence>MGGGSYNYFVRSFAHLIGQPPYGYQVAVLHSRGCNGVDLATPKSFHSGMTEDLREFMNYVVKVKPGTPTIGVGFSLGANILTKYMGEEGENCPFIAAISVCNPFDINATMKLMSKPSFKNRYMYAAGLTKKLIKGFVKNKSVIMAGQPDLDAEKIVAARTMNEFNEAYAVKVFGYESAEQLNVSGSSVHYLKNIKVPTLFINALNDPICDKSTIPYEEIANNPYLLLAHTKYGGHLAYFEGLSLKPWLPKQLAQFVQAMVEWK</sequence>
<accession>A0A9W8ILE6</accession>
<dbReference type="PANTHER" id="PTHR10794">
    <property type="entry name" value="ABHYDROLASE DOMAIN-CONTAINING PROTEIN"/>
    <property type="match status" value="1"/>
</dbReference>
<dbReference type="Gene3D" id="3.40.50.1820">
    <property type="entry name" value="alpha/beta hydrolase"/>
    <property type="match status" value="1"/>
</dbReference>
<evidence type="ECO:0000256" key="2">
    <source>
        <dbReference type="PIRSR" id="PIRSR005211-1"/>
    </source>
</evidence>
<feature type="active site" description="Charge relay system" evidence="2">
    <location>
        <position position="75"/>
    </location>
</feature>
<dbReference type="Proteomes" id="UP001140074">
    <property type="component" value="Unassembled WGS sequence"/>
</dbReference>
<proteinExistence type="inferred from homology"/>
<organism evidence="4 5">
    <name type="scientific">Coemansia aciculifera</name>
    <dbReference type="NCBI Taxonomy" id="417176"/>
    <lineage>
        <taxon>Eukaryota</taxon>
        <taxon>Fungi</taxon>
        <taxon>Fungi incertae sedis</taxon>
        <taxon>Zoopagomycota</taxon>
        <taxon>Kickxellomycotina</taxon>
        <taxon>Kickxellomycetes</taxon>
        <taxon>Kickxellales</taxon>
        <taxon>Kickxellaceae</taxon>
        <taxon>Coemansia</taxon>
    </lineage>
</organism>
<feature type="domain" description="AB hydrolase-1" evidence="3">
    <location>
        <begin position="3"/>
        <end position="241"/>
    </location>
</feature>
<protein>
    <recommendedName>
        <fullName evidence="3">AB hydrolase-1 domain-containing protein</fullName>
    </recommendedName>
</protein>
<reference evidence="4" key="1">
    <citation type="submission" date="2022-07" db="EMBL/GenBank/DDBJ databases">
        <title>Phylogenomic reconstructions and comparative analyses of Kickxellomycotina fungi.</title>
        <authorList>
            <person name="Reynolds N.K."/>
            <person name="Stajich J.E."/>
            <person name="Barry K."/>
            <person name="Grigoriev I.V."/>
            <person name="Crous P."/>
            <person name="Smith M.E."/>
        </authorList>
    </citation>
    <scope>NUCLEOTIDE SEQUENCE</scope>
    <source>
        <strain evidence="4">RSA 476</strain>
    </source>
</reference>
<feature type="active site" description="Charge relay system" evidence="2">
    <location>
        <position position="235"/>
    </location>
</feature>
<dbReference type="GO" id="GO:0047372">
    <property type="term" value="F:monoacylglycerol lipase activity"/>
    <property type="evidence" value="ECO:0007669"/>
    <property type="project" value="TreeGrafter"/>
</dbReference>
<dbReference type="InterPro" id="IPR029058">
    <property type="entry name" value="AB_hydrolase_fold"/>
</dbReference>
<dbReference type="InterPro" id="IPR012020">
    <property type="entry name" value="ABHD4"/>
</dbReference>
<dbReference type="PANTHER" id="PTHR10794:SF63">
    <property type="entry name" value="ALPHA_BETA HYDROLASE 1, ISOFORM A"/>
    <property type="match status" value="1"/>
</dbReference>
<dbReference type="GO" id="GO:0051793">
    <property type="term" value="P:medium-chain fatty acid catabolic process"/>
    <property type="evidence" value="ECO:0007669"/>
    <property type="project" value="TreeGrafter"/>
</dbReference>
<dbReference type="EMBL" id="JANBUY010000141">
    <property type="protein sequence ID" value="KAJ2863004.1"/>
    <property type="molecule type" value="Genomic_DNA"/>
</dbReference>
<dbReference type="AlphaFoldDB" id="A0A9W8ILE6"/>
<dbReference type="GO" id="GO:0051792">
    <property type="term" value="P:medium-chain fatty acid biosynthetic process"/>
    <property type="evidence" value="ECO:0007669"/>
    <property type="project" value="TreeGrafter"/>
</dbReference>
<dbReference type="InterPro" id="IPR050960">
    <property type="entry name" value="AB_hydrolase_4_sf"/>
</dbReference>
<evidence type="ECO:0000256" key="1">
    <source>
        <dbReference type="ARBA" id="ARBA00010884"/>
    </source>
</evidence>
<evidence type="ECO:0000313" key="5">
    <source>
        <dbReference type="Proteomes" id="UP001140074"/>
    </source>
</evidence>
<dbReference type="Pfam" id="PF00561">
    <property type="entry name" value="Abhydrolase_1"/>
    <property type="match status" value="1"/>
</dbReference>
<name>A0A9W8ILE6_9FUNG</name>